<dbReference type="Gene3D" id="3.60.130.10">
    <property type="entry name" value="Clavaminate synthase-like"/>
    <property type="match status" value="1"/>
</dbReference>
<feature type="domain" description="TauD/TfdA-like" evidence="2">
    <location>
        <begin position="35"/>
        <end position="284"/>
    </location>
</feature>
<proteinExistence type="predicted"/>
<evidence type="ECO:0000313" key="3">
    <source>
        <dbReference type="EMBL" id="WRS37956.1"/>
    </source>
</evidence>
<dbReference type="Pfam" id="PF02668">
    <property type="entry name" value="TauD"/>
    <property type="match status" value="1"/>
</dbReference>
<name>A0ABZ1CFI2_9PROT</name>
<keyword evidence="3" id="KW-0223">Dioxygenase</keyword>
<dbReference type="InterPro" id="IPR003819">
    <property type="entry name" value="TauD/TfdA-like"/>
</dbReference>
<evidence type="ECO:0000313" key="4">
    <source>
        <dbReference type="Proteomes" id="UP001334732"/>
    </source>
</evidence>
<protein>
    <submittedName>
        <fullName evidence="3">TauD/TfdA family dioxygenase</fullName>
    </submittedName>
</protein>
<organism evidence="3 4">
    <name type="scientific">Thiobacillus sedimenti</name>
    <dbReference type="NCBI Taxonomy" id="3110231"/>
    <lineage>
        <taxon>Bacteria</taxon>
        <taxon>Pseudomonadati</taxon>
        <taxon>Pseudomonadota</taxon>
        <taxon>Betaproteobacteria</taxon>
        <taxon>Nitrosomonadales</taxon>
        <taxon>Thiobacillaceae</taxon>
        <taxon>Thiobacillus</taxon>
    </lineage>
</organism>
<dbReference type="InterPro" id="IPR042098">
    <property type="entry name" value="TauD-like_sf"/>
</dbReference>
<dbReference type="EMBL" id="CP141769">
    <property type="protein sequence ID" value="WRS37956.1"/>
    <property type="molecule type" value="Genomic_DNA"/>
</dbReference>
<keyword evidence="1" id="KW-0560">Oxidoreductase</keyword>
<evidence type="ECO:0000259" key="2">
    <source>
        <dbReference type="Pfam" id="PF02668"/>
    </source>
</evidence>
<dbReference type="SUPFAM" id="SSF51197">
    <property type="entry name" value="Clavaminate synthase-like"/>
    <property type="match status" value="1"/>
</dbReference>
<keyword evidence="4" id="KW-1185">Reference proteome</keyword>
<gene>
    <name evidence="3" type="ORF">VA613_07960</name>
</gene>
<dbReference type="RefSeq" id="WP_324778570.1">
    <property type="nucleotide sequence ID" value="NZ_CP141769.1"/>
</dbReference>
<sequence>MKQWHARYPKRFDLASDDDYLKWRDEKLAAYPGNVGDLVVELGDMTAIQPAERTKILETVERANMCVFTAGAAELDMASLLALGRQLGVTRTDKSARHPQSDELTDSGILNHAIPFSTRHCNWHTDATYYGSDNPIEALFLLCKRPALEGGSNKVLDHEMLYIHLRDKAPDALDVLMNRDCFNYRNPATGEVDAQRGGKVFWTNADGHLCHRFSFRKTDMAWSGERDVAAARDVLESLISNESAHVIEGRLESGMGLISNNVLHTRERLVDSDDAAKKRLLFRARFHDRVNPGYPG</sequence>
<accession>A0ABZ1CFI2</accession>
<evidence type="ECO:0000256" key="1">
    <source>
        <dbReference type="ARBA" id="ARBA00023002"/>
    </source>
</evidence>
<dbReference type="GO" id="GO:0051213">
    <property type="term" value="F:dioxygenase activity"/>
    <property type="evidence" value="ECO:0007669"/>
    <property type="project" value="UniProtKB-KW"/>
</dbReference>
<reference evidence="3 4" key="1">
    <citation type="submission" date="2023-12" db="EMBL/GenBank/DDBJ databases">
        <title>Thiobacillus sedimentum sp. nov., a chemolithoautotrophic sulfur-oxidizing bacterium isolated from freshwater sediment.</title>
        <authorList>
            <person name="Luo J."/>
            <person name="Dai C."/>
        </authorList>
    </citation>
    <scope>NUCLEOTIDE SEQUENCE [LARGE SCALE GENOMIC DNA]</scope>
    <source>
        <strain evidence="3 4">SCUT-2</strain>
    </source>
</reference>
<dbReference type="Proteomes" id="UP001334732">
    <property type="component" value="Chromosome"/>
</dbReference>